<dbReference type="Proteomes" id="UP000747542">
    <property type="component" value="Unassembled WGS sequence"/>
</dbReference>
<gene>
    <name evidence="1" type="ORF">Hamer_G014156</name>
</gene>
<reference evidence="1" key="1">
    <citation type="journal article" date="2021" name="Sci. Adv.">
        <title>The American lobster genome reveals insights on longevity, neural, and immune adaptations.</title>
        <authorList>
            <person name="Polinski J.M."/>
            <person name="Zimin A.V."/>
            <person name="Clark K.F."/>
            <person name="Kohn A.B."/>
            <person name="Sadowski N."/>
            <person name="Timp W."/>
            <person name="Ptitsyn A."/>
            <person name="Khanna P."/>
            <person name="Romanova D.Y."/>
            <person name="Williams P."/>
            <person name="Greenwood S.J."/>
            <person name="Moroz L.L."/>
            <person name="Walt D.R."/>
            <person name="Bodnar A.G."/>
        </authorList>
    </citation>
    <scope>NUCLEOTIDE SEQUENCE</scope>
    <source>
        <strain evidence="1">GMGI-L3</strain>
    </source>
</reference>
<evidence type="ECO:0000313" key="1">
    <source>
        <dbReference type="EMBL" id="KAG7161593.1"/>
    </source>
</evidence>
<sequence>MVSWFPTLKIRLDRAGKSSGWLICIILCDRSRNLGIEIEVNRTRLKEKLLHQFENHCQEQSDGRQKLLVFNEEMQKLLKDAQMSQEFETDALAMIKVIKSVRGEIFDSVPYQFDGLFPPDCQTSSMVLISVTKTTLTHQVVL</sequence>
<proteinExistence type="predicted"/>
<dbReference type="AlphaFoldDB" id="A0A8J5JV68"/>
<comment type="caution">
    <text evidence="1">The sequence shown here is derived from an EMBL/GenBank/DDBJ whole genome shotgun (WGS) entry which is preliminary data.</text>
</comment>
<name>A0A8J5JV68_HOMAM</name>
<protein>
    <submittedName>
        <fullName evidence="1">Uncharacterized protein</fullName>
    </submittedName>
</protein>
<organism evidence="1 2">
    <name type="scientific">Homarus americanus</name>
    <name type="common">American lobster</name>
    <dbReference type="NCBI Taxonomy" id="6706"/>
    <lineage>
        <taxon>Eukaryota</taxon>
        <taxon>Metazoa</taxon>
        <taxon>Ecdysozoa</taxon>
        <taxon>Arthropoda</taxon>
        <taxon>Crustacea</taxon>
        <taxon>Multicrustacea</taxon>
        <taxon>Malacostraca</taxon>
        <taxon>Eumalacostraca</taxon>
        <taxon>Eucarida</taxon>
        <taxon>Decapoda</taxon>
        <taxon>Pleocyemata</taxon>
        <taxon>Astacidea</taxon>
        <taxon>Nephropoidea</taxon>
        <taxon>Nephropidae</taxon>
        <taxon>Homarus</taxon>
    </lineage>
</organism>
<accession>A0A8J5JV68</accession>
<keyword evidence="2" id="KW-1185">Reference proteome</keyword>
<dbReference type="EMBL" id="JAHLQT010028947">
    <property type="protein sequence ID" value="KAG7161593.1"/>
    <property type="molecule type" value="Genomic_DNA"/>
</dbReference>
<evidence type="ECO:0000313" key="2">
    <source>
        <dbReference type="Proteomes" id="UP000747542"/>
    </source>
</evidence>